<feature type="region of interest" description="Disordered" evidence="1">
    <location>
        <begin position="155"/>
        <end position="188"/>
    </location>
</feature>
<evidence type="ECO:0000313" key="3">
    <source>
        <dbReference type="Proteomes" id="UP001159363"/>
    </source>
</evidence>
<sequence>MKSTYWLLKWRSKMAAYWLPTWRNPRWWSRDWVHRAGSPESKMAVGALQPIGACTPAYSNERETILPQRGATVAERLARSPPTKAKRAQSPAGSPDFRKWESCRTMPLVGGFSQRSPVSLAPSFRRRSIFTSITLIGSQDLAVKSRPNIFTHASETQNKESSDHQMSHRCYAHSTEPEKREKNQPPMEESVVATWGTMGEDADRSVSKMVASVYGMDDLSKRVTCLEPAVTASTSCWIRAPTAGFRTTAISVSITRLLTAECPPRKSSSSKMMCCHSILLSSFKCISSASVKSLGSPVHNANTHANRARIPVDALLDFRMWESCRTMPQAGRFSSEISRFPCTCIRRCSILTSLRPLKTSLLRAVQIFQLNSTYSTEKKFLET</sequence>
<accession>A0ABQ9GPL9</accession>
<proteinExistence type="predicted"/>
<feature type="region of interest" description="Disordered" evidence="1">
    <location>
        <begin position="76"/>
        <end position="99"/>
    </location>
</feature>
<dbReference type="EMBL" id="JARBHB010000010">
    <property type="protein sequence ID" value="KAJ8873944.1"/>
    <property type="molecule type" value="Genomic_DNA"/>
</dbReference>
<evidence type="ECO:0000256" key="1">
    <source>
        <dbReference type="SAM" id="MobiDB-lite"/>
    </source>
</evidence>
<evidence type="ECO:0000313" key="2">
    <source>
        <dbReference type="EMBL" id="KAJ8873944.1"/>
    </source>
</evidence>
<reference evidence="2 3" key="1">
    <citation type="submission" date="2023-02" db="EMBL/GenBank/DDBJ databases">
        <title>LHISI_Scaffold_Assembly.</title>
        <authorList>
            <person name="Stuart O.P."/>
            <person name="Cleave R."/>
            <person name="Magrath M.J.L."/>
            <person name="Mikheyev A.S."/>
        </authorList>
    </citation>
    <scope>NUCLEOTIDE SEQUENCE [LARGE SCALE GENOMIC DNA]</scope>
    <source>
        <strain evidence="2">Daus_M_001</strain>
        <tissue evidence="2">Leg muscle</tissue>
    </source>
</reference>
<gene>
    <name evidence="2" type="ORF">PR048_024783</name>
</gene>
<dbReference type="Proteomes" id="UP001159363">
    <property type="component" value="Chromosome 9"/>
</dbReference>
<name>A0ABQ9GPL9_9NEOP</name>
<protein>
    <submittedName>
        <fullName evidence="2">Uncharacterized protein</fullName>
    </submittedName>
</protein>
<keyword evidence="3" id="KW-1185">Reference proteome</keyword>
<feature type="compositionally biased region" description="Basic and acidic residues" evidence="1">
    <location>
        <begin position="157"/>
        <end position="166"/>
    </location>
</feature>
<comment type="caution">
    <text evidence="2">The sequence shown here is derived from an EMBL/GenBank/DDBJ whole genome shotgun (WGS) entry which is preliminary data.</text>
</comment>
<organism evidence="2 3">
    <name type="scientific">Dryococelus australis</name>
    <dbReference type="NCBI Taxonomy" id="614101"/>
    <lineage>
        <taxon>Eukaryota</taxon>
        <taxon>Metazoa</taxon>
        <taxon>Ecdysozoa</taxon>
        <taxon>Arthropoda</taxon>
        <taxon>Hexapoda</taxon>
        <taxon>Insecta</taxon>
        <taxon>Pterygota</taxon>
        <taxon>Neoptera</taxon>
        <taxon>Polyneoptera</taxon>
        <taxon>Phasmatodea</taxon>
        <taxon>Verophasmatodea</taxon>
        <taxon>Anareolatae</taxon>
        <taxon>Phasmatidae</taxon>
        <taxon>Eurycanthinae</taxon>
        <taxon>Dryococelus</taxon>
    </lineage>
</organism>